<name>A0ABW6IK38_9CYAN</name>
<dbReference type="SUPFAM" id="SSF53756">
    <property type="entry name" value="UDP-Glycosyltransferase/glycogen phosphorylase"/>
    <property type="match status" value="1"/>
</dbReference>
<dbReference type="InterPro" id="IPR050194">
    <property type="entry name" value="Glycosyltransferase_grp1"/>
</dbReference>
<dbReference type="Pfam" id="PF00534">
    <property type="entry name" value="Glycos_transf_1"/>
    <property type="match status" value="1"/>
</dbReference>
<dbReference type="PANTHER" id="PTHR45947">
    <property type="entry name" value="SULFOQUINOVOSYL TRANSFERASE SQD2"/>
    <property type="match status" value="1"/>
</dbReference>
<proteinExistence type="predicted"/>
<keyword evidence="4" id="KW-1185">Reference proteome</keyword>
<dbReference type="Pfam" id="PF13439">
    <property type="entry name" value="Glyco_transf_4"/>
    <property type="match status" value="1"/>
</dbReference>
<evidence type="ECO:0000313" key="4">
    <source>
        <dbReference type="Proteomes" id="UP001600165"/>
    </source>
</evidence>
<evidence type="ECO:0000259" key="2">
    <source>
        <dbReference type="Pfam" id="PF13439"/>
    </source>
</evidence>
<accession>A0ABW6IK38</accession>
<dbReference type="CDD" id="cd03802">
    <property type="entry name" value="GT4_AviGT4-like"/>
    <property type="match status" value="1"/>
</dbReference>
<organism evidence="3 4">
    <name type="scientific">Almyronema epifaneia S1</name>
    <dbReference type="NCBI Taxonomy" id="2991925"/>
    <lineage>
        <taxon>Bacteria</taxon>
        <taxon>Bacillati</taxon>
        <taxon>Cyanobacteriota</taxon>
        <taxon>Cyanophyceae</taxon>
        <taxon>Nodosilineales</taxon>
        <taxon>Nodosilineaceae</taxon>
        <taxon>Almyronema</taxon>
        <taxon>Almyronema epifaneia</taxon>
    </lineage>
</organism>
<sequence length="360" mass="39730">MKIAIIAHSHYPIKQPFAGGLESHTFHLAQQLQQAGHQVTLFAAAGSETTLPFIPFFQPTATNDSIAEEEIVAYRERRYLSLMRVLKQGNYDLVHNNSLHYIPLKLASALPMPMVTVLHTPPFESLVEGFKSSLTASHHRTIAVSKSAAKSWLNAIPNLKTQLIYNGVDTRLWLPTNQQQKYAIWVGRITPEKGLHLAIKAAQLANMPLKICGPIYDAGYFSQAVQPLLSDQAVYLGNLGMQALARQVAQAQVFVCTPCWDEPFGLVAAEALSCGTPVAGFGRGALVEIVTPETGVLVPEDVEALAQAIAQTQPLSRKHCRQRAVERFSMAAMIQRYTDFYQTLVSDRVPFRTTRLPLVS</sequence>
<dbReference type="InterPro" id="IPR001296">
    <property type="entry name" value="Glyco_trans_1"/>
</dbReference>
<dbReference type="PANTHER" id="PTHR45947:SF3">
    <property type="entry name" value="SULFOQUINOVOSYL TRANSFERASE SQD2"/>
    <property type="match status" value="1"/>
</dbReference>
<protein>
    <submittedName>
        <fullName evidence="3">Glycosyltransferase family 4 protein</fullName>
    </submittedName>
</protein>
<feature type="domain" description="Glycosyltransferase subfamily 4-like N-terminal" evidence="2">
    <location>
        <begin position="19"/>
        <end position="171"/>
    </location>
</feature>
<evidence type="ECO:0000313" key="3">
    <source>
        <dbReference type="EMBL" id="MFE4108598.1"/>
    </source>
</evidence>
<dbReference type="RefSeq" id="WP_377968223.1">
    <property type="nucleotide sequence ID" value="NZ_JBHZOL010000118.1"/>
</dbReference>
<dbReference type="InterPro" id="IPR028098">
    <property type="entry name" value="Glyco_trans_4-like_N"/>
</dbReference>
<dbReference type="EMBL" id="JBHZOL010000118">
    <property type="protein sequence ID" value="MFE4108598.1"/>
    <property type="molecule type" value="Genomic_DNA"/>
</dbReference>
<feature type="domain" description="Glycosyl transferase family 1" evidence="1">
    <location>
        <begin position="176"/>
        <end position="311"/>
    </location>
</feature>
<comment type="caution">
    <text evidence="3">The sequence shown here is derived from an EMBL/GenBank/DDBJ whole genome shotgun (WGS) entry which is preliminary data.</text>
</comment>
<gene>
    <name evidence="3" type="ORF">ACFVKH_20165</name>
</gene>
<reference evidence="3 4" key="1">
    <citation type="submission" date="2024-10" db="EMBL/GenBank/DDBJ databases">
        <authorList>
            <person name="Ratan Roy A."/>
            <person name="Morales Sandoval P.H."/>
            <person name="De Los Santos Villalobos S."/>
            <person name="Chakraborty S."/>
            <person name="Mukherjee J."/>
        </authorList>
    </citation>
    <scope>NUCLEOTIDE SEQUENCE [LARGE SCALE GENOMIC DNA]</scope>
    <source>
        <strain evidence="3 4">S1</strain>
    </source>
</reference>
<dbReference type="Gene3D" id="3.40.50.2000">
    <property type="entry name" value="Glycogen Phosphorylase B"/>
    <property type="match status" value="2"/>
</dbReference>
<evidence type="ECO:0000259" key="1">
    <source>
        <dbReference type="Pfam" id="PF00534"/>
    </source>
</evidence>
<dbReference type="Proteomes" id="UP001600165">
    <property type="component" value="Unassembled WGS sequence"/>
</dbReference>